<dbReference type="Pfam" id="PF06874">
    <property type="entry name" value="FBPase_2"/>
    <property type="match status" value="1"/>
</dbReference>
<reference evidence="5" key="2">
    <citation type="submission" date="2021-04" db="EMBL/GenBank/DDBJ databases">
        <authorList>
            <person name="Gilroy R."/>
        </authorList>
    </citation>
    <scope>NUCLEOTIDE SEQUENCE</scope>
    <source>
        <strain evidence="5">ChiGjej4B4-12881</strain>
    </source>
</reference>
<dbReference type="EC" id="3.1.3.11" evidence="4"/>
<sequence length="644" mass="73435">MRDLDYLKLLSREYPSAKTACSEIINLTAIQGLPKGTEYFFSDLHGEYEAFIHLLRSASGVIREKIRDTFGHIISEEEQMELANLIYYPERGLERCGAAGMLTDDWKRITIYRLVQICRVVSTKYTRSKVRKKMPVEFAYIIDELLHVDYRDSNKDVYYSEILHSIIEIGVADKFIIALCELIQNLTIDSLHIIGDIFDRGPRADIIMNELMNFHDVDIQWGNHDISWMGAATGNPACICNVLRIAISYNSFDVLEDGYGINLRPLSMFAAKTYQKDPCKRFMPKILDENIYDAVDPGLAARMHKAIAVIQLKVEGQIIKRHPEYEMASRLLLEQVNYETWTVNIGGREYPMLDTNFPTIDPADPLKLTREEEELLHVLTFSFLHSEVLHSHIRFLYSHGSLYKKYNSNLLYHGCIPMEEDGSFTKLAIGGGIYSGKSLMDYLENQIQRAYFLPQGSPEKQDASDLMWYLWCGAKSPVFGKDKMATFEHYFIEDKAVGKEILNPYYRLSLAESCCDRILEEFGLPKEGSHIINGHVPVKIKDGEKPVKAGGKLYIIDGGLSKAYQKTTGIAGYTLIYNSNHLALAEHKAFDPSRESTPRVHITEELTTRIRVADTDLGRDMQGRIEDLKELVAAYRAGVLKEKN</sequence>
<comment type="pathway">
    <text evidence="4">Carbohydrate biosynthesis; gluconeogenesis.</text>
</comment>
<dbReference type="InterPro" id="IPR029052">
    <property type="entry name" value="Metallo-depent_PP-like"/>
</dbReference>
<dbReference type="InterPro" id="IPR009164">
    <property type="entry name" value="FBPtase_class3"/>
</dbReference>
<keyword evidence="2 4" id="KW-0464">Manganese</keyword>
<comment type="cofactor">
    <cofactor evidence="4">
        <name>Mn(2+)</name>
        <dbReference type="ChEBI" id="CHEBI:29035"/>
    </cofactor>
</comment>
<comment type="caution">
    <text evidence="5">The sequence shown here is derived from an EMBL/GenBank/DDBJ whole genome shotgun (WGS) entry which is preliminary data.</text>
</comment>
<gene>
    <name evidence="4" type="primary">fbp</name>
    <name evidence="5" type="ORF">IAA28_06955</name>
</gene>
<comment type="catalytic activity">
    <reaction evidence="4">
        <text>beta-D-fructose 1,6-bisphosphate + H2O = beta-D-fructose 6-phosphate + phosphate</text>
        <dbReference type="Rhea" id="RHEA:11064"/>
        <dbReference type="ChEBI" id="CHEBI:15377"/>
        <dbReference type="ChEBI" id="CHEBI:32966"/>
        <dbReference type="ChEBI" id="CHEBI:43474"/>
        <dbReference type="ChEBI" id="CHEBI:57634"/>
        <dbReference type="EC" id="3.1.3.11"/>
    </reaction>
</comment>
<dbReference type="GO" id="GO:0006094">
    <property type="term" value="P:gluconeogenesis"/>
    <property type="evidence" value="ECO:0007669"/>
    <property type="project" value="UniProtKB-UniRule"/>
</dbReference>
<evidence type="ECO:0000313" key="5">
    <source>
        <dbReference type="EMBL" id="HIX52526.1"/>
    </source>
</evidence>
<evidence type="ECO:0000256" key="1">
    <source>
        <dbReference type="ARBA" id="ARBA00022801"/>
    </source>
</evidence>
<evidence type="ECO:0000256" key="2">
    <source>
        <dbReference type="ARBA" id="ARBA00023211"/>
    </source>
</evidence>
<proteinExistence type="inferred from homology"/>
<dbReference type="Proteomes" id="UP000886780">
    <property type="component" value="Unassembled WGS sequence"/>
</dbReference>
<keyword evidence="1 4" id="KW-0378">Hydrolase</keyword>
<keyword evidence="3 4" id="KW-0119">Carbohydrate metabolism</keyword>
<dbReference type="EMBL" id="DXEU01000120">
    <property type="protein sequence ID" value="HIX52526.1"/>
    <property type="molecule type" value="Genomic_DNA"/>
</dbReference>
<dbReference type="GO" id="GO:0042132">
    <property type="term" value="F:fructose 1,6-bisphosphate 1-phosphatase activity"/>
    <property type="evidence" value="ECO:0007669"/>
    <property type="project" value="UniProtKB-UniRule"/>
</dbReference>
<accession>A0A9D2AXA1</accession>
<protein>
    <recommendedName>
        <fullName evidence="4">Fructose-1,6-bisphosphatase class 3</fullName>
        <shortName evidence="4">FBPase class 3</shortName>
        <ecNumber evidence="4">3.1.3.11</ecNumber>
    </recommendedName>
    <alternativeName>
        <fullName evidence="4">D-fructose-1,6-bisphosphate 1-phosphohydrolase class 3</fullName>
    </alternativeName>
</protein>
<comment type="similarity">
    <text evidence="4">Belongs to the FBPase class 3 family.</text>
</comment>
<dbReference type="AlphaFoldDB" id="A0A9D2AXA1"/>
<reference evidence="5" key="1">
    <citation type="journal article" date="2021" name="PeerJ">
        <title>Extensive microbial diversity within the chicken gut microbiome revealed by metagenomics and culture.</title>
        <authorList>
            <person name="Gilroy R."/>
            <person name="Ravi A."/>
            <person name="Getino M."/>
            <person name="Pursley I."/>
            <person name="Horton D.L."/>
            <person name="Alikhan N.F."/>
            <person name="Baker D."/>
            <person name="Gharbi K."/>
            <person name="Hall N."/>
            <person name="Watson M."/>
            <person name="Adriaenssens E.M."/>
            <person name="Foster-Nyarko E."/>
            <person name="Jarju S."/>
            <person name="Secka A."/>
            <person name="Antonio M."/>
            <person name="Oren A."/>
            <person name="Chaudhuri R.R."/>
            <person name="La Ragione R."/>
            <person name="Hildebrand F."/>
            <person name="Pallen M.J."/>
        </authorList>
    </citation>
    <scope>NUCLEOTIDE SEQUENCE</scope>
    <source>
        <strain evidence="5">ChiGjej4B4-12881</strain>
    </source>
</reference>
<dbReference type="HAMAP" id="MF_01854">
    <property type="entry name" value="FBPase_class3"/>
    <property type="match status" value="1"/>
</dbReference>
<organism evidence="5 6">
    <name type="scientific">Candidatus Lachnoclostridium stercoripullorum</name>
    <dbReference type="NCBI Taxonomy" id="2838635"/>
    <lineage>
        <taxon>Bacteria</taxon>
        <taxon>Bacillati</taxon>
        <taxon>Bacillota</taxon>
        <taxon>Clostridia</taxon>
        <taxon>Lachnospirales</taxon>
        <taxon>Lachnospiraceae</taxon>
    </lineage>
</organism>
<evidence type="ECO:0000313" key="6">
    <source>
        <dbReference type="Proteomes" id="UP000886780"/>
    </source>
</evidence>
<evidence type="ECO:0000256" key="3">
    <source>
        <dbReference type="ARBA" id="ARBA00023277"/>
    </source>
</evidence>
<dbReference type="PIRSF" id="PIRSF000906">
    <property type="entry name" value="FBPtase_Bacill"/>
    <property type="match status" value="1"/>
</dbReference>
<name>A0A9D2AXA1_9FIRM</name>
<dbReference type="SUPFAM" id="SSF56300">
    <property type="entry name" value="Metallo-dependent phosphatases"/>
    <property type="match status" value="1"/>
</dbReference>
<evidence type="ECO:0000256" key="4">
    <source>
        <dbReference type="HAMAP-Rule" id="MF_01854"/>
    </source>
</evidence>